<sequence>MEHRSLTPSERQPLLEDVVKEGILKLNLLKTGDFQALRDKLPCPTQDQSKYMSQATIDHVHSFRKFLADPEAIVNDKEKTFNYAAGLCETLLLYEILDLLGPEAAMNLYNKWRERATRSS</sequence>
<name>A0A8H6LRN3_FUSOX</name>
<proteinExistence type="predicted"/>
<comment type="caution">
    <text evidence="1">The sequence shown here is derived from an EMBL/GenBank/DDBJ whole genome shotgun (WGS) entry which is preliminary data.</text>
</comment>
<dbReference type="AlphaFoldDB" id="A0A8H6LRN3"/>
<dbReference type="Proteomes" id="UP000593570">
    <property type="component" value="Unassembled WGS sequence"/>
</dbReference>
<protein>
    <submittedName>
        <fullName evidence="1">Uncharacterized protein</fullName>
    </submittedName>
</protein>
<gene>
    <name evidence="1" type="ORF">HZS61_008577</name>
</gene>
<evidence type="ECO:0000313" key="1">
    <source>
        <dbReference type="EMBL" id="KAF6528275.1"/>
    </source>
</evidence>
<evidence type="ECO:0000313" key="2">
    <source>
        <dbReference type="Proteomes" id="UP000593570"/>
    </source>
</evidence>
<reference evidence="1" key="1">
    <citation type="journal article" date="2020" name="bioRxiv">
        <title>A chromosome-scale genome assembly for the Fusarium oxysporum strain Fo5176 to establish a model Arabidopsis-fungal pathosystem.</title>
        <authorList>
            <person name="Fokkens L."/>
            <person name="Guo L."/>
            <person name="Dora S."/>
            <person name="Wang B."/>
            <person name="Ye K."/>
            <person name="Sanchez-Rodriguez C."/>
            <person name="Croll D."/>
        </authorList>
    </citation>
    <scope>NUCLEOTIDE SEQUENCE [LARGE SCALE GENOMIC DNA]</scope>
    <source>
        <strain evidence="1">Fo5176</strain>
    </source>
</reference>
<accession>A0A8H6LRN3</accession>
<dbReference type="EMBL" id="JACDXP010000002">
    <property type="protein sequence ID" value="KAF6528275.1"/>
    <property type="molecule type" value="Genomic_DNA"/>
</dbReference>
<organism evidence="1 2">
    <name type="scientific">Fusarium oxysporum f. sp. conglutinans</name>
    <dbReference type="NCBI Taxonomy" id="100902"/>
    <lineage>
        <taxon>Eukaryota</taxon>
        <taxon>Fungi</taxon>
        <taxon>Dikarya</taxon>
        <taxon>Ascomycota</taxon>
        <taxon>Pezizomycotina</taxon>
        <taxon>Sordariomycetes</taxon>
        <taxon>Hypocreomycetidae</taxon>
        <taxon>Hypocreales</taxon>
        <taxon>Nectriaceae</taxon>
        <taxon>Fusarium</taxon>
        <taxon>Fusarium oxysporum species complex</taxon>
    </lineage>
</organism>